<proteinExistence type="predicted"/>
<evidence type="ECO:0000313" key="2">
    <source>
        <dbReference type="EMBL" id="QJB03040.1"/>
    </source>
</evidence>
<evidence type="ECO:0000313" key="1">
    <source>
        <dbReference type="EMBL" id="QJA98928.1"/>
    </source>
</evidence>
<dbReference type="AlphaFoldDB" id="A0A6M3M250"/>
<dbReference type="EMBL" id="MT143618">
    <property type="protein sequence ID" value="QJA98928.1"/>
    <property type="molecule type" value="Genomic_DNA"/>
</dbReference>
<protein>
    <submittedName>
        <fullName evidence="1">Uncharacterized protein</fullName>
    </submittedName>
</protein>
<gene>
    <name evidence="1" type="ORF">MM171A01442_0004</name>
    <name evidence="2" type="ORF">MM171B00931_0004</name>
</gene>
<sequence length="72" mass="8313">MAYFTLKKFKKMKYTDGYTVNGQDDHWTVNCPDCGKEFEYTGYFDSGDKTECPCGCVFTTTKIEFEDGSYII</sequence>
<accession>A0A6M3M250</accession>
<reference evidence="1" key="1">
    <citation type="submission" date="2020-03" db="EMBL/GenBank/DDBJ databases">
        <title>The deep terrestrial virosphere.</title>
        <authorList>
            <person name="Holmfeldt K."/>
            <person name="Nilsson E."/>
            <person name="Simone D."/>
            <person name="Lopez-Fernandez M."/>
            <person name="Wu X."/>
            <person name="de Brujin I."/>
            <person name="Lundin D."/>
            <person name="Andersson A."/>
            <person name="Bertilsson S."/>
            <person name="Dopson M."/>
        </authorList>
    </citation>
    <scope>NUCLEOTIDE SEQUENCE</scope>
    <source>
        <strain evidence="1">MM171A01442</strain>
        <strain evidence="2">MM171B00931</strain>
    </source>
</reference>
<name>A0A6M3M250_9ZZZZ</name>
<dbReference type="EMBL" id="MT143822">
    <property type="protein sequence ID" value="QJB03040.1"/>
    <property type="molecule type" value="Genomic_DNA"/>
</dbReference>
<organism evidence="1">
    <name type="scientific">viral metagenome</name>
    <dbReference type="NCBI Taxonomy" id="1070528"/>
    <lineage>
        <taxon>unclassified sequences</taxon>
        <taxon>metagenomes</taxon>
        <taxon>organismal metagenomes</taxon>
    </lineage>
</organism>